<accession>A0AAN9I8V8</accession>
<dbReference type="Proteomes" id="UP001359559">
    <property type="component" value="Unassembled WGS sequence"/>
</dbReference>
<name>A0AAN9I8V8_CLITE</name>
<dbReference type="AlphaFoldDB" id="A0AAN9I8V8"/>
<comment type="caution">
    <text evidence="1">The sequence shown here is derived from an EMBL/GenBank/DDBJ whole genome shotgun (WGS) entry which is preliminary data.</text>
</comment>
<proteinExistence type="predicted"/>
<reference evidence="1 2" key="1">
    <citation type="submission" date="2024-01" db="EMBL/GenBank/DDBJ databases">
        <title>The genomes of 5 underutilized Papilionoideae crops provide insights into root nodulation and disease resistance.</title>
        <authorList>
            <person name="Yuan L."/>
        </authorList>
    </citation>
    <scope>NUCLEOTIDE SEQUENCE [LARGE SCALE GENOMIC DNA]</scope>
    <source>
        <strain evidence="1">LY-2023</strain>
        <tissue evidence="1">Leaf</tissue>
    </source>
</reference>
<organism evidence="1 2">
    <name type="scientific">Clitoria ternatea</name>
    <name type="common">Butterfly pea</name>
    <dbReference type="NCBI Taxonomy" id="43366"/>
    <lineage>
        <taxon>Eukaryota</taxon>
        <taxon>Viridiplantae</taxon>
        <taxon>Streptophyta</taxon>
        <taxon>Embryophyta</taxon>
        <taxon>Tracheophyta</taxon>
        <taxon>Spermatophyta</taxon>
        <taxon>Magnoliopsida</taxon>
        <taxon>eudicotyledons</taxon>
        <taxon>Gunneridae</taxon>
        <taxon>Pentapetalae</taxon>
        <taxon>rosids</taxon>
        <taxon>fabids</taxon>
        <taxon>Fabales</taxon>
        <taxon>Fabaceae</taxon>
        <taxon>Papilionoideae</taxon>
        <taxon>50 kb inversion clade</taxon>
        <taxon>NPAAA clade</taxon>
        <taxon>indigoferoid/millettioid clade</taxon>
        <taxon>Phaseoleae</taxon>
        <taxon>Clitoria</taxon>
    </lineage>
</organism>
<keyword evidence="2" id="KW-1185">Reference proteome</keyword>
<gene>
    <name evidence="1" type="ORF">RJT34_25963</name>
</gene>
<dbReference type="PANTHER" id="PTHR46293:SF16">
    <property type="entry name" value="E3 UBIQUITIN PROTEIN LIGASE DRIP1"/>
    <property type="match status" value="1"/>
</dbReference>
<dbReference type="GO" id="GO:0004842">
    <property type="term" value="F:ubiquitin-protein transferase activity"/>
    <property type="evidence" value="ECO:0007669"/>
    <property type="project" value="InterPro"/>
</dbReference>
<evidence type="ECO:0000313" key="1">
    <source>
        <dbReference type="EMBL" id="KAK7270652.1"/>
    </source>
</evidence>
<dbReference type="InterPro" id="IPR044807">
    <property type="entry name" value="DRIP1-like"/>
</dbReference>
<dbReference type="EMBL" id="JAYKXN010000007">
    <property type="protein sequence ID" value="KAK7270652.1"/>
    <property type="molecule type" value="Genomic_DNA"/>
</dbReference>
<dbReference type="PANTHER" id="PTHR46293">
    <property type="entry name" value="E3 UBIQUITIN PROTEIN LIGASE DRIP1"/>
    <property type="match status" value="1"/>
</dbReference>
<protein>
    <submittedName>
        <fullName evidence="1">Uncharacterized protein</fullName>
    </submittedName>
</protein>
<evidence type="ECO:0000313" key="2">
    <source>
        <dbReference type="Proteomes" id="UP001359559"/>
    </source>
</evidence>
<sequence>MARVQTCVHAQKKLRKLHLGAAILVSFCLLKLHNRERAFMLPLLHCLLFAFELWQFVASSILNIKNGLLFGHTTAPFSFAKPLSQPPLRSPNLRLREDAFGKNGRAASGDEGAVPPNASLQIDLELVSWKTVSDMMKDRKVLKKTLKEREGYERPNDGAVVQVKLIAQAYIHLVDLDLAEMDIKKALEIEAGNRDGSVPVSFIQKYLMKKLDLTSETEVEIKCMGQPVLPTLRLNNLVELWLDTTASTSLRTPQLLAYTTATYIAAK</sequence>